<feature type="compositionally biased region" description="Acidic residues" evidence="1">
    <location>
        <begin position="142"/>
        <end position="154"/>
    </location>
</feature>
<feature type="region of interest" description="Disordered" evidence="1">
    <location>
        <begin position="1"/>
        <end position="40"/>
    </location>
</feature>
<evidence type="ECO:0000313" key="3">
    <source>
        <dbReference type="Proteomes" id="UP000693946"/>
    </source>
</evidence>
<feature type="compositionally biased region" description="Polar residues" evidence="1">
    <location>
        <begin position="122"/>
        <end position="136"/>
    </location>
</feature>
<keyword evidence="3" id="KW-1185">Reference proteome</keyword>
<comment type="caution">
    <text evidence="2">The sequence shown here is derived from an EMBL/GenBank/DDBJ whole genome shotgun (WGS) entry which is preliminary data.</text>
</comment>
<sequence length="395" mass="44024">MLSAACDVKTSRSQPAVPLRREIEPSSTPHPAGPRVSQRELGCFQKPRVKKLVSISKDSERFAETDAHVRQPAGANNRCLCWRREHRAGNGIQALPKSQAMSGSSQQTDRWPGTETRVGRSSGVSVTKVTACQHSPTAPLKEEEEEEEEGEEGSTEPNASPALMADFSRRFPSREIVILLYDAYPPHRLMSGVPGQMYYSKSAQSHSLVRDKPSVWRSVADINPAISRSLQSLPSFVSWCLNSGFKPHTEMVSNWIFTDPFQSERLGHSERISKCLLQQQRRLQSNQRERERENIKITDKAVGSSVLLNCLDSKLSTRSRLAFKKFTQIRKSPSAANQTAVSGQQRTSEDVLHFKRPVKEGAGLEKKKLVLCAVCGNPFTLPPEAQVRRSPVEPL</sequence>
<proteinExistence type="predicted"/>
<organism evidence="2 3">
    <name type="scientific">Solea senegalensis</name>
    <name type="common">Senegalese sole</name>
    <dbReference type="NCBI Taxonomy" id="28829"/>
    <lineage>
        <taxon>Eukaryota</taxon>
        <taxon>Metazoa</taxon>
        <taxon>Chordata</taxon>
        <taxon>Craniata</taxon>
        <taxon>Vertebrata</taxon>
        <taxon>Euteleostomi</taxon>
        <taxon>Actinopterygii</taxon>
        <taxon>Neopterygii</taxon>
        <taxon>Teleostei</taxon>
        <taxon>Neoteleostei</taxon>
        <taxon>Acanthomorphata</taxon>
        <taxon>Carangaria</taxon>
        <taxon>Pleuronectiformes</taxon>
        <taxon>Pleuronectoidei</taxon>
        <taxon>Soleidae</taxon>
        <taxon>Solea</taxon>
    </lineage>
</organism>
<feature type="region of interest" description="Disordered" evidence="1">
    <location>
        <begin position="97"/>
        <end position="162"/>
    </location>
</feature>
<dbReference type="AlphaFoldDB" id="A0AAV6RD89"/>
<dbReference type="Proteomes" id="UP000693946">
    <property type="component" value="Linkage Group LG2"/>
</dbReference>
<name>A0AAV6RD89_SOLSE</name>
<evidence type="ECO:0000256" key="1">
    <source>
        <dbReference type="SAM" id="MobiDB-lite"/>
    </source>
</evidence>
<accession>A0AAV6RD89</accession>
<reference evidence="2 3" key="1">
    <citation type="journal article" date="2021" name="Sci. Rep.">
        <title>Chromosome anchoring in Senegalese sole (Solea senegalensis) reveals sex-associated markers and genome rearrangements in flatfish.</title>
        <authorList>
            <person name="Guerrero-Cozar I."/>
            <person name="Gomez-Garrido J."/>
            <person name="Berbel C."/>
            <person name="Martinez-Blanch J.F."/>
            <person name="Alioto T."/>
            <person name="Claros M.G."/>
            <person name="Gagnaire P.A."/>
            <person name="Manchado M."/>
        </authorList>
    </citation>
    <scope>NUCLEOTIDE SEQUENCE [LARGE SCALE GENOMIC DNA]</scope>
    <source>
        <strain evidence="2">Sse05_10M</strain>
    </source>
</reference>
<gene>
    <name evidence="2" type="ORF">JOB18_024525</name>
</gene>
<evidence type="ECO:0000313" key="2">
    <source>
        <dbReference type="EMBL" id="KAG7502678.1"/>
    </source>
</evidence>
<dbReference type="EMBL" id="JAGKHQ010000012">
    <property type="protein sequence ID" value="KAG7502678.1"/>
    <property type="molecule type" value="Genomic_DNA"/>
</dbReference>
<feature type="compositionally biased region" description="Polar residues" evidence="1">
    <location>
        <begin position="99"/>
        <end position="109"/>
    </location>
</feature>
<protein>
    <submittedName>
        <fullName evidence="2">Uncharacterized protein</fullName>
    </submittedName>
</protein>